<dbReference type="RefSeq" id="WP_037271596.1">
    <property type="nucleotide sequence ID" value="NZ_KN293978.2"/>
</dbReference>
<dbReference type="eggNOG" id="ENOG5033FZE">
    <property type="taxonomic scope" value="Bacteria"/>
</dbReference>
<evidence type="ECO:0000313" key="2">
    <source>
        <dbReference type="EMBL" id="KGM88674.1"/>
    </source>
</evidence>
<dbReference type="OrthoDB" id="7868624at2"/>
<feature type="transmembrane region" description="Helical" evidence="1">
    <location>
        <begin position="95"/>
        <end position="116"/>
    </location>
</feature>
<gene>
    <name evidence="2" type="ORF">rosmuc_01511</name>
</gene>
<organism evidence="2 3">
    <name type="scientific">Roseovarius mucosus DSM 17069</name>
    <dbReference type="NCBI Taxonomy" id="1288298"/>
    <lineage>
        <taxon>Bacteria</taxon>
        <taxon>Pseudomonadati</taxon>
        <taxon>Pseudomonadota</taxon>
        <taxon>Alphaproteobacteria</taxon>
        <taxon>Rhodobacterales</taxon>
        <taxon>Roseobacteraceae</taxon>
        <taxon>Roseovarius</taxon>
    </lineage>
</organism>
<accession>A0A0A0HPY8</accession>
<comment type="caution">
    <text evidence="2">The sequence shown here is derived from an EMBL/GenBank/DDBJ whole genome shotgun (WGS) entry which is preliminary data.</text>
</comment>
<name>A0A0A0HPY8_9RHOB</name>
<dbReference type="PATRIC" id="fig|1288298.3.peg.1524"/>
<dbReference type="HOGENOM" id="CLU_2047965_0_0_5"/>
<dbReference type="Proteomes" id="UP000030021">
    <property type="component" value="Unassembled WGS sequence"/>
</dbReference>
<keyword evidence="1" id="KW-0812">Transmembrane</keyword>
<reference evidence="2 3" key="1">
    <citation type="submission" date="2013-01" db="EMBL/GenBank/DDBJ databases">
        <authorList>
            <person name="Fiebig A."/>
            <person name="Goeker M."/>
            <person name="Klenk H.-P.P."/>
        </authorList>
    </citation>
    <scope>NUCLEOTIDE SEQUENCE [LARGE SCALE GENOMIC DNA]</scope>
    <source>
        <strain evidence="2 3">DSM 17069</strain>
    </source>
</reference>
<sequence>MSWASLAIALSGAGVLVTGALAALFLRDPVAGMVATGHRAEQLPQVMANRYVAMLVLALGATLYGDLKAIALLFAAFSYMAFHDAWIYARAGQAVGKHIGAGVAALIVVLVASLAMGQAG</sequence>
<keyword evidence="1" id="KW-0472">Membrane</keyword>
<protein>
    <submittedName>
        <fullName evidence="2">Uncharacterized protein</fullName>
    </submittedName>
</protein>
<keyword evidence="1" id="KW-1133">Transmembrane helix</keyword>
<evidence type="ECO:0000313" key="3">
    <source>
        <dbReference type="Proteomes" id="UP000030021"/>
    </source>
</evidence>
<dbReference type="AlphaFoldDB" id="A0A0A0HPY8"/>
<dbReference type="EMBL" id="AONH01000007">
    <property type="protein sequence ID" value="KGM88674.1"/>
    <property type="molecule type" value="Genomic_DNA"/>
</dbReference>
<dbReference type="STRING" id="215743.ROSMUCSMR3_00234"/>
<evidence type="ECO:0000256" key="1">
    <source>
        <dbReference type="SAM" id="Phobius"/>
    </source>
</evidence>
<proteinExistence type="predicted"/>